<gene>
    <name evidence="3" type="ORF">MHBO_002185</name>
</gene>
<dbReference type="SUPFAM" id="SSF51905">
    <property type="entry name" value="FAD/NAD(P)-binding domain"/>
    <property type="match status" value="1"/>
</dbReference>
<proteinExistence type="inferred from homology"/>
<reference evidence="3 4" key="1">
    <citation type="journal article" date="2024" name="BMC Biol.">
        <title>Comparative genomics of Ascetosporea gives new insight into the evolutionary basis for animal parasitism in Rhizaria.</title>
        <authorList>
            <person name="Hiltunen Thoren M."/>
            <person name="Onut-Brannstrom I."/>
            <person name="Alfjorden A."/>
            <person name="Peckova H."/>
            <person name="Swords F."/>
            <person name="Hooper C."/>
            <person name="Holzer A.S."/>
            <person name="Bass D."/>
            <person name="Burki F."/>
        </authorList>
    </citation>
    <scope>NUCLEOTIDE SEQUENCE [LARGE SCALE GENOMIC DNA]</scope>
    <source>
        <strain evidence="3">20-A016</strain>
    </source>
</reference>
<evidence type="ECO:0000256" key="1">
    <source>
        <dbReference type="ARBA" id="ARBA00005593"/>
    </source>
</evidence>
<accession>A0ABV2AM45</accession>
<dbReference type="InterPro" id="IPR018203">
    <property type="entry name" value="GDP_dissociation_inhibitor"/>
</dbReference>
<organism evidence="3 4">
    <name type="scientific">Bonamia ostreae</name>
    <dbReference type="NCBI Taxonomy" id="126728"/>
    <lineage>
        <taxon>Eukaryota</taxon>
        <taxon>Sar</taxon>
        <taxon>Rhizaria</taxon>
        <taxon>Endomyxa</taxon>
        <taxon>Ascetosporea</taxon>
        <taxon>Haplosporida</taxon>
        <taxon>Bonamia</taxon>
    </lineage>
</organism>
<dbReference type="PRINTS" id="PR00892">
    <property type="entry name" value="RABGDI"/>
</dbReference>
<dbReference type="Proteomes" id="UP001439008">
    <property type="component" value="Unassembled WGS sequence"/>
</dbReference>
<keyword evidence="4" id="KW-1185">Reference proteome</keyword>
<comment type="caution">
    <text evidence="3">The sequence shown here is derived from an EMBL/GenBank/DDBJ whole genome shotgun (WGS) entry which is preliminary data.</text>
</comment>
<evidence type="ECO:0000256" key="2">
    <source>
        <dbReference type="RuleBase" id="RU363124"/>
    </source>
</evidence>
<dbReference type="PRINTS" id="PR00891">
    <property type="entry name" value="RABGDIREP"/>
</dbReference>
<dbReference type="EMBL" id="JBDODL010000717">
    <property type="protein sequence ID" value="MES1920519.1"/>
    <property type="molecule type" value="Genomic_DNA"/>
</dbReference>
<evidence type="ECO:0000313" key="3">
    <source>
        <dbReference type="EMBL" id="MES1920519.1"/>
    </source>
</evidence>
<name>A0ABV2AM45_9EUKA</name>
<dbReference type="Pfam" id="PF00996">
    <property type="entry name" value="GDI"/>
    <property type="match status" value="1"/>
</dbReference>
<sequence>MDEKYDIIILGTGLKECILSGLLSADGKKVLHLDKNDYYGGDSASLNIEELYNRYKQNETPKSELIENNKKYIIDLCPKFLMACGNLVKTLVHTKVTRYLDFKTVEGSYVFKDGSLFKMPATPTEALSSSLMGFFQKRKLRNFLNFADSVKEEDPKSQKDLKSTMRETFEHFGLDENSIVSIGHALALYKDDSYLDDPKERFPFLEAIKLYAYSVQRYGVSPFIYPI</sequence>
<dbReference type="InterPro" id="IPR036188">
    <property type="entry name" value="FAD/NAD-bd_sf"/>
</dbReference>
<dbReference type="Gene3D" id="1.10.405.10">
    <property type="entry name" value="Guanine Nucleotide Dissociation Inhibitor, domain 1"/>
    <property type="match status" value="1"/>
</dbReference>
<dbReference type="PANTHER" id="PTHR11787:SF8">
    <property type="entry name" value="RAB GDP DISSOCIATION INHIBITOR"/>
    <property type="match status" value="1"/>
</dbReference>
<dbReference type="Gene3D" id="3.50.50.60">
    <property type="entry name" value="FAD/NAD(P)-binding domain"/>
    <property type="match status" value="1"/>
</dbReference>
<protein>
    <recommendedName>
        <fullName evidence="2">Rab GDP dissociation inhibitor</fullName>
    </recommendedName>
</protein>
<dbReference type="InterPro" id="IPR000806">
    <property type="entry name" value="RabGDI"/>
</dbReference>
<comment type="similarity">
    <text evidence="1 2">Belongs to the Rab GDI family.</text>
</comment>
<dbReference type="PANTHER" id="PTHR11787">
    <property type="entry name" value="RAB GDP-DISSOCIATION INHIBITOR"/>
    <property type="match status" value="1"/>
</dbReference>
<evidence type="ECO:0000313" key="4">
    <source>
        <dbReference type="Proteomes" id="UP001439008"/>
    </source>
</evidence>